<dbReference type="PANTHER" id="PTHR44119">
    <property type="entry name" value="MAGNESIUM-CHELATASE SUBUNIT CHLH, CHLOROPLASTIC"/>
    <property type="match status" value="1"/>
</dbReference>
<gene>
    <name evidence="2" type="ORF">BXT84_08875</name>
</gene>
<sequence length="1245" mass="139051">MIIYLTTAETDLLSLSQAVEKWRELSLEPVNAVNLSVDYDTHEIIQKIQKHGRVVMMRLLGGRKAAPALFDAVVTLCQDTQIPLMVWPGDLEPSDELLQANTVDPVVSHQAMQYAAMGGVSNFLELLRYVSDHWLGTHYGYQPPFEEPWTGIYWPGHERSLTLEEWRALHGGGDDLPVIAIVFYRAHWLSGNVGFVDHMIEQFQRAHSVPLPIFTQSLKTGDEVTPLIKGTADAVVVTMSFSAASLESAPQGVSGRVAAKVPTLLEEWDLPIFQAMVSLGSQEAWQRSALGLAPLETAMNVAIPEFDGRIITVPISFREDVEDRAGIVRRLYVPRPDRVERLAGLVSKWARLRKTPVAERRIAIVLTNYPSKNSRIGNAVGLDTPMSLVKILEQLAVEGYDVGPLDALPRDGDDLMRRLIGAGTHDEDYVTWEQLHHMQGLDSLAYTDRFGRLGAVVQSQVERHWGLAPGSSWVDQGRMVVPGLRLGNIFVGIQPPRGNGDDEVGIYHSPELPPSHHYMAYYQWIAEGFRADAVIHLGKHGTLEWLPGKGIGLSQDCFPDIVLGDLPNFYPFIVDDPGEGTQAKRRSHAVIVDHMVPPVTQAGLYDDLVKMQQLLDQYYQAETLDPTKLPMIQNAVWELAEAIHLNHDLKQMDRPDDFSQYLLDIDGYLCELEARQIRDGLHILGQSPTTANSWGELLYAMTRLPLAEQVPSAPAALCAQWDLSWEDLQDRLGEPFWGHLPAPLEPWMRPGTRYTKGDVKNACEQFLKEVLGHFAMTRERPRDLPRLGPVLDHLKMHVLPHLQDLSTEIAALSHGLEGGYVPPGPSGAPTRGMTDVLPTGRNFYSVDPRGLPSLPAWHVGKRLANELIEKYVAEHHEMPASVAIVVWGTAAMRTGGDDIAEILALLGVKPLWEEANGRVKGLELIGLQELGRPRVDVTVRISGFFRDAFRNVIDIIHEAVEMVAQAPEPLPMNPVRAHWLAERAAREACGDNAEEAAKTSLFRVFGSQPGSYGSGILPLLHTGQWQNPDDLARVYLAWSSYAYTATDYGIPAPEAFRTRMASVQIATKNQDNREHDIFDSDDYLQDHGGMAATIRSLTGAMPDLYFGDSSDPGRVGMRSFQDEAYRVFRSRVVNPRWIEAAMRHHYKGALEMANTMDFLFGYDATADLLDDWMYEQVAQSYVLDPTVQQFMKQSNPWALKDITERLLEANDRGMWENPSPTTLEQLQGVMLDVDNTIEEWGDDTH</sequence>
<dbReference type="NCBIfam" id="TIGR02257">
    <property type="entry name" value="cobalto_cobN"/>
    <property type="match status" value="1"/>
</dbReference>
<evidence type="ECO:0000259" key="1">
    <source>
        <dbReference type="Pfam" id="PF02514"/>
    </source>
</evidence>
<evidence type="ECO:0000313" key="3">
    <source>
        <dbReference type="Proteomes" id="UP000325292"/>
    </source>
</evidence>
<dbReference type="PANTHER" id="PTHR44119:SF4">
    <property type="entry name" value="AEROBIC COBALTOCHELATASE SUBUNIT COBN"/>
    <property type="match status" value="1"/>
</dbReference>
<dbReference type="EMBL" id="CP019454">
    <property type="protein sequence ID" value="AUW94050.1"/>
    <property type="molecule type" value="Genomic_DNA"/>
</dbReference>
<protein>
    <submittedName>
        <fullName evidence="2">Cobaltochelatase subunit CobN</fullName>
    </submittedName>
</protein>
<dbReference type="InterPro" id="IPR003672">
    <property type="entry name" value="CobN/Mg_chltase"/>
</dbReference>
<name>A0ABN5GZZ3_9FIRM</name>
<reference evidence="2 3" key="1">
    <citation type="journal article" date="2019" name="Sci. Rep.">
        <title>Sulfobacillus thermotolerans: new insights into resistance and metabolic capacities of acidophilic chemolithotrophs.</title>
        <authorList>
            <person name="Panyushkina A.E."/>
            <person name="Babenko V.V."/>
            <person name="Nikitina A.S."/>
            <person name="Selezneva O.V."/>
            <person name="Tsaplina I.A."/>
            <person name="Letarova M.A."/>
            <person name="Kostryukova E.S."/>
            <person name="Letarov A.V."/>
        </authorList>
    </citation>
    <scope>NUCLEOTIDE SEQUENCE [LARGE SCALE GENOMIC DNA]</scope>
    <source>
        <strain evidence="2 3">Kr1</strain>
    </source>
</reference>
<evidence type="ECO:0000313" key="2">
    <source>
        <dbReference type="EMBL" id="AUW94050.1"/>
    </source>
</evidence>
<dbReference type="InterPro" id="IPR011953">
    <property type="entry name" value="Cobalto_CobN"/>
</dbReference>
<dbReference type="Proteomes" id="UP000325292">
    <property type="component" value="Chromosome"/>
</dbReference>
<proteinExistence type="predicted"/>
<organism evidence="2 3">
    <name type="scientific">Sulfobacillus thermotolerans</name>
    <dbReference type="NCBI Taxonomy" id="338644"/>
    <lineage>
        <taxon>Bacteria</taxon>
        <taxon>Bacillati</taxon>
        <taxon>Bacillota</taxon>
        <taxon>Clostridia</taxon>
        <taxon>Eubacteriales</taxon>
        <taxon>Clostridiales Family XVII. Incertae Sedis</taxon>
        <taxon>Sulfobacillus</taxon>
    </lineage>
</organism>
<dbReference type="Pfam" id="PF02514">
    <property type="entry name" value="CobN-Mg_chel"/>
    <property type="match status" value="1"/>
</dbReference>
<keyword evidence="3" id="KW-1185">Reference proteome</keyword>
<dbReference type="CDD" id="cd10150">
    <property type="entry name" value="CobN_like"/>
    <property type="match status" value="1"/>
</dbReference>
<feature type="domain" description="CobN/magnesium chelatase" evidence="1">
    <location>
        <begin position="113"/>
        <end position="1221"/>
    </location>
</feature>
<accession>A0ABN5GZZ3</accession>